<comment type="similarity">
    <text evidence="2">Belongs to the autoinducer-2 exporter (AI-2E) (TC 2.A.86) family.</text>
</comment>
<dbReference type="InterPro" id="IPR002549">
    <property type="entry name" value="AI-2E-like"/>
</dbReference>
<dbReference type="GO" id="GO:0016020">
    <property type="term" value="C:membrane"/>
    <property type="evidence" value="ECO:0007669"/>
    <property type="project" value="UniProtKB-SubCell"/>
</dbReference>
<feature type="transmembrane region" description="Helical" evidence="6">
    <location>
        <begin position="165"/>
        <end position="187"/>
    </location>
</feature>
<gene>
    <name evidence="7" type="primary">tqsA</name>
    <name evidence="7" type="ORF">BN961_00176</name>
</gene>
<evidence type="ECO:0000256" key="4">
    <source>
        <dbReference type="ARBA" id="ARBA00022989"/>
    </source>
</evidence>
<keyword evidence="3 6" id="KW-0812">Transmembrane</keyword>
<dbReference type="PANTHER" id="PTHR21716:SF16">
    <property type="entry name" value="BLL1467 PROTEIN"/>
    <property type="match status" value="1"/>
</dbReference>
<proteinExistence type="inferred from homology"/>
<dbReference type="STRING" id="1035.BN961_00176"/>
<feature type="transmembrane region" description="Helical" evidence="6">
    <location>
        <begin position="52"/>
        <end position="70"/>
    </location>
</feature>
<keyword evidence="8" id="KW-1185">Reference proteome</keyword>
<comment type="subcellular location">
    <subcellularLocation>
        <location evidence="1">Membrane</location>
        <topology evidence="1">Multi-pass membrane protein</topology>
    </subcellularLocation>
</comment>
<feature type="transmembrane region" description="Helical" evidence="6">
    <location>
        <begin position="330"/>
        <end position="350"/>
    </location>
</feature>
<keyword evidence="4 6" id="KW-1133">Transmembrane helix</keyword>
<feature type="transmembrane region" description="Helical" evidence="6">
    <location>
        <begin position="287"/>
        <end position="310"/>
    </location>
</feature>
<protein>
    <submittedName>
        <fullName evidence="7">Transport of quorum-sensing signal protein</fullName>
    </submittedName>
</protein>
<sequence length="365" mass="39344">MHERAIETVGEPVPESIALSPPVIQRAEIVSFCLVALLILAIVAVLYVGRAFFLPVVTAVILGTMLSPAAKRLEAFRVPRPVSAALIVVLTWAAFVLMIGLISVPVMDWFGKLPELGPILKDKLHVFDRPLAIWHQLQAMLGAPATAEPSLQLPKVAWVQPTIEFLSPTFTEILLFFAVLVLFIASWPDLRRALVMNFPNHDSRLRMLRILNAIETNLGSYLLTVSFINAGVGVATGIACALAQMPNPAGLGGLAATLNFIPIIGPILMFAILLCVGIVAMPTLGGALIAPLAFAGIAFVEGHFVTPTIIGRRLSLNALAVFLALAFWTWLWGPMGAFLSSPLLIVGLIVKEHMIPERDQPLPSD</sequence>
<feature type="transmembrane region" description="Helical" evidence="6">
    <location>
        <begin position="218"/>
        <end position="244"/>
    </location>
</feature>
<feature type="transmembrane region" description="Helical" evidence="6">
    <location>
        <begin position="29"/>
        <end position="46"/>
    </location>
</feature>
<reference evidence="7 8" key="1">
    <citation type="journal article" date="2014" name="Genome Announc.">
        <title>Genome Sequence of Afipia felis Strain 76713, Isolated in Hospital Water Using an Amoeba Co-Culture Procedure.</title>
        <authorList>
            <person name="Benamar S."/>
            <person name="La Scola B."/>
            <person name="Croce O."/>
        </authorList>
    </citation>
    <scope>NUCLEOTIDE SEQUENCE [LARGE SCALE GENOMIC DNA]</scope>
    <source>
        <strain evidence="7 8">76713</strain>
    </source>
</reference>
<evidence type="ECO:0000313" key="7">
    <source>
        <dbReference type="EMBL" id="CEG06806.1"/>
    </source>
</evidence>
<evidence type="ECO:0000256" key="3">
    <source>
        <dbReference type="ARBA" id="ARBA00022692"/>
    </source>
</evidence>
<dbReference type="PANTHER" id="PTHR21716">
    <property type="entry name" value="TRANSMEMBRANE PROTEIN"/>
    <property type="match status" value="1"/>
</dbReference>
<dbReference type="EMBL" id="CCAZ020000001">
    <property type="protein sequence ID" value="CEG06806.1"/>
    <property type="molecule type" value="Genomic_DNA"/>
</dbReference>
<evidence type="ECO:0000256" key="1">
    <source>
        <dbReference type="ARBA" id="ARBA00004141"/>
    </source>
</evidence>
<organism evidence="7 8">
    <name type="scientific">Afipia felis</name>
    <name type="common">Cat scratch disease bacillus</name>
    <dbReference type="NCBI Taxonomy" id="1035"/>
    <lineage>
        <taxon>Bacteria</taxon>
        <taxon>Pseudomonadati</taxon>
        <taxon>Pseudomonadota</taxon>
        <taxon>Alphaproteobacteria</taxon>
        <taxon>Hyphomicrobiales</taxon>
        <taxon>Nitrobacteraceae</taxon>
        <taxon>Afipia</taxon>
    </lineage>
</organism>
<evidence type="ECO:0000256" key="2">
    <source>
        <dbReference type="ARBA" id="ARBA00009773"/>
    </source>
</evidence>
<dbReference type="Proteomes" id="UP000035762">
    <property type="component" value="Unassembled WGS sequence"/>
</dbReference>
<dbReference type="RefSeq" id="WP_009337586.1">
    <property type="nucleotide sequence ID" value="NZ_CCAZ020000001.1"/>
</dbReference>
<evidence type="ECO:0000313" key="8">
    <source>
        <dbReference type="Proteomes" id="UP000035762"/>
    </source>
</evidence>
<evidence type="ECO:0000256" key="5">
    <source>
        <dbReference type="ARBA" id="ARBA00023136"/>
    </source>
</evidence>
<keyword evidence="5 6" id="KW-0472">Membrane</keyword>
<dbReference type="AlphaFoldDB" id="A0A090MGQ2"/>
<name>A0A090MGQ2_AFIFE</name>
<evidence type="ECO:0000256" key="6">
    <source>
        <dbReference type="SAM" id="Phobius"/>
    </source>
</evidence>
<accession>A0A090MGQ2</accession>
<dbReference type="Pfam" id="PF01594">
    <property type="entry name" value="AI-2E_transport"/>
    <property type="match status" value="1"/>
</dbReference>
<comment type="caution">
    <text evidence="7">The sequence shown here is derived from an EMBL/GenBank/DDBJ whole genome shotgun (WGS) entry which is preliminary data.</text>
</comment>
<feature type="transmembrane region" description="Helical" evidence="6">
    <location>
        <begin position="256"/>
        <end position="280"/>
    </location>
</feature>
<dbReference type="GO" id="GO:0055085">
    <property type="term" value="P:transmembrane transport"/>
    <property type="evidence" value="ECO:0007669"/>
    <property type="project" value="TreeGrafter"/>
</dbReference>
<feature type="transmembrane region" description="Helical" evidence="6">
    <location>
        <begin position="82"/>
        <end position="104"/>
    </location>
</feature>
<dbReference type="OrthoDB" id="9799225at2"/>